<dbReference type="InterPro" id="IPR016772">
    <property type="entry name" value="UCP020408"/>
</dbReference>
<sequence length="409" mass="44585">MCAGCSGAGRDSAPRVGARLRLWAFEDLAHCPVIGTCLTHADLTRIAASLRLVFPKDAQDYDVHGHFVRAATADTAEARAVSKLLDERHAGLLRRVRREHCQEALLRLWNEMKGDGRIAGGFWAFMTSTNVGTALRGHIFGEVHMLSHLMGSASRRQSEESARLKAELEDVRMRANRQEAHARQTVLERDAQIAQLEDALVEAQRALVSKTANHPTETKEAAGTFSPARRQKLERALTVSRGRARAAEAEVKRLRMAAEARGRAPTPAAEPQKPLPAHTPLRPMARLQGLNVLYVGGRNGQAHHLKALAETFGAHFHHHDGGLEDAVTRIDDVLPSIDCVFCPIDCVSHDACLRAKQGCKKLGKSFVPLRSASRACLRHALVSMIGSDDPADPSATVGRNPTQNPGVYA</sequence>
<dbReference type="Proteomes" id="UP000268192">
    <property type="component" value="Chromosome"/>
</dbReference>
<proteinExistence type="inferred from homology"/>
<dbReference type="OrthoDB" id="7829313at2"/>
<feature type="region of interest" description="Disordered" evidence="2">
    <location>
        <begin position="258"/>
        <end position="280"/>
    </location>
</feature>
<evidence type="ECO:0000256" key="1">
    <source>
        <dbReference type="ARBA" id="ARBA00007189"/>
    </source>
</evidence>
<keyword evidence="4" id="KW-1185">Reference proteome</keyword>
<feature type="region of interest" description="Disordered" evidence="2">
    <location>
        <begin position="389"/>
        <end position="409"/>
    </location>
</feature>
<name>A0A3S9B004_9HYPH</name>
<dbReference type="KEGG" id="abaw:D5400_02385"/>
<evidence type="ECO:0000256" key="2">
    <source>
        <dbReference type="SAM" id="MobiDB-lite"/>
    </source>
</evidence>
<gene>
    <name evidence="3" type="ORF">D5400_02385</name>
</gene>
<feature type="compositionally biased region" description="Polar residues" evidence="2">
    <location>
        <begin position="397"/>
        <end position="409"/>
    </location>
</feature>
<dbReference type="Pfam" id="PF10087">
    <property type="entry name" value="DUF2325"/>
    <property type="match status" value="1"/>
</dbReference>
<accession>A0A3S9B004</accession>
<organism evidence="3 4">
    <name type="scientific">Georhizobium profundi</name>
    <dbReference type="NCBI Taxonomy" id="2341112"/>
    <lineage>
        <taxon>Bacteria</taxon>
        <taxon>Pseudomonadati</taxon>
        <taxon>Pseudomonadota</taxon>
        <taxon>Alphaproteobacteria</taxon>
        <taxon>Hyphomicrobiales</taxon>
        <taxon>Rhizobiaceae</taxon>
        <taxon>Georhizobium</taxon>
    </lineage>
</organism>
<reference evidence="3 4" key="1">
    <citation type="submission" date="2018-09" db="EMBL/GenBank/DDBJ databases">
        <title>Marinorhizobium profundi gen. nov., sp. nov., isolated from a deep-sea sediment sample from the New Britain Trench and proposal of Marinorhizobiaceae fam. nov. in the order Rhizobiales of the class Alphaproteobacteria.</title>
        <authorList>
            <person name="Cao J."/>
        </authorList>
    </citation>
    <scope>NUCLEOTIDE SEQUENCE [LARGE SCALE GENOMIC DNA]</scope>
    <source>
        <strain evidence="3 4">WS11</strain>
    </source>
</reference>
<evidence type="ECO:0000313" key="3">
    <source>
        <dbReference type="EMBL" id="AZN70277.1"/>
    </source>
</evidence>
<comment type="similarity">
    <text evidence="1">Belongs to the UPF0751 family.</text>
</comment>
<protein>
    <submittedName>
        <fullName evidence="3">DUF2325 domain-containing protein</fullName>
    </submittedName>
</protein>
<dbReference type="AlphaFoldDB" id="A0A3S9B004"/>
<feature type="region of interest" description="Disordered" evidence="2">
    <location>
        <begin position="209"/>
        <end position="228"/>
    </location>
</feature>
<evidence type="ECO:0000313" key="4">
    <source>
        <dbReference type="Proteomes" id="UP000268192"/>
    </source>
</evidence>
<dbReference type="EMBL" id="CP032509">
    <property type="protein sequence ID" value="AZN70277.1"/>
    <property type="molecule type" value="Genomic_DNA"/>
</dbReference>